<keyword evidence="3" id="KW-0472">Membrane</keyword>
<accession>A0A7N0ZZP9</accession>
<dbReference type="CDD" id="cd00317">
    <property type="entry name" value="cyclophilin"/>
    <property type="match status" value="1"/>
</dbReference>
<dbReference type="Pfam" id="PF00160">
    <property type="entry name" value="Pro_isomerase"/>
    <property type="match status" value="1"/>
</dbReference>
<evidence type="ECO:0000313" key="6">
    <source>
        <dbReference type="Proteomes" id="UP000594263"/>
    </source>
</evidence>
<evidence type="ECO:0000259" key="4">
    <source>
        <dbReference type="PROSITE" id="PS50072"/>
    </source>
</evidence>
<dbReference type="PANTHER" id="PTHR47269">
    <property type="entry name" value="PEPTIDYL-PROLYL CIS-TRANS ISOMERASE CYP21-4"/>
    <property type="match status" value="1"/>
</dbReference>
<protein>
    <recommendedName>
        <fullName evidence="1">Peptidyl-prolyl cis-trans isomerase</fullName>
        <shortName evidence="1">PPIase</shortName>
        <ecNumber evidence="1">5.2.1.8</ecNumber>
    </recommendedName>
</protein>
<evidence type="ECO:0000313" key="5">
    <source>
        <dbReference type="EnsemblPlants" id="Kaladp0059s0352.1.v1.1"/>
    </source>
</evidence>
<keyword evidence="6" id="KW-1185">Reference proteome</keyword>
<comment type="catalytic activity">
    <reaction evidence="1">
        <text>[protein]-peptidylproline (omega=180) = [protein]-peptidylproline (omega=0)</text>
        <dbReference type="Rhea" id="RHEA:16237"/>
        <dbReference type="Rhea" id="RHEA-COMP:10747"/>
        <dbReference type="Rhea" id="RHEA-COMP:10748"/>
        <dbReference type="ChEBI" id="CHEBI:83833"/>
        <dbReference type="ChEBI" id="CHEBI:83834"/>
        <dbReference type="EC" id="5.2.1.8"/>
    </reaction>
</comment>
<reference evidence="5" key="1">
    <citation type="submission" date="2021-01" db="UniProtKB">
        <authorList>
            <consortium name="EnsemblPlants"/>
        </authorList>
    </citation>
    <scope>IDENTIFICATION</scope>
</reference>
<feature type="transmembrane region" description="Helical" evidence="3">
    <location>
        <begin position="21"/>
        <end position="45"/>
    </location>
</feature>
<dbReference type="PRINTS" id="PR00153">
    <property type="entry name" value="CSAPPISMRASE"/>
</dbReference>
<dbReference type="InterPro" id="IPR002130">
    <property type="entry name" value="Cyclophilin-type_PPIase_dom"/>
</dbReference>
<organism evidence="5 6">
    <name type="scientific">Kalanchoe fedtschenkoi</name>
    <name type="common">Lavender scallops</name>
    <name type="synonym">South American air plant</name>
    <dbReference type="NCBI Taxonomy" id="63787"/>
    <lineage>
        <taxon>Eukaryota</taxon>
        <taxon>Viridiplantae</taxon>
        <taxon>Streptophyta</taxon>
        <taxon>Embryophyta</taxon>
        <taxon>Tracheophyta</taxon>
        <taxon>Spermatophyta</taxon>
        <taxon>Magnoliopsida</taxon>
        <taxon>eudicotyledons</taxon>
        <taxon>Gunneridae</taxon>
        <taxon>Pentapetalae</taxon>
        <taxon>Saxifragales</taxon>
        <taxon>Crassulaceae</taxon>
        <taxon>Kalanchoe</taxon>
    </lineage>
</organism>
<dbReference type="Gramene" id="Kaladp0059s0352.1.v1.1">
    <property type="protein sequence ID" value="Kaladp0059s0352.1.v1.1"/>
    <property type="gene ID" value="Kaladp0059s0352.v1.1"/>
</dbReference>
<keyword evidence="1" id="KW-0413">Isomerase</keyword>
<feature type="region of interest" description="Disordered" evidence="2">
    <location>
        <begin position="52"/>
        <end position="71"/>
    </location>
</feature>
<dbReference type="InterPro" id="IPR029000">
    <property type="entry name" value="Cyclophilin-like_dom_sf"/>
</dbReference>
<feature type="compositionally biased region" description="Polar residues" evidence="2">
    <location>
        <begin position="52"/>
        <end position="61"/>
    </location>
</feature>
<dbReference type="EC" id="5.2.1.8" evidence="1"/>
<evidence type="ECO:0000256" key="2">
    <source>
        <dbReference type="SAM" id="MobiDB-lite"/>
    </source>
</evidence>
<evidence type="ECO:0000256" key="1">
    <source>
        <dbReference type="RuleBase" id="RU363019"/>
    </source>
</evidence>
<dbReference type="PANTHER" id="PTHR47269:SF1">
    <property type="entry name" value="PEPTIDYL-PROLYL CIS-TRANS ISOMERASE CYP21-4"/>
    <property type="match status" value="1"/>
</dbReference>
<dbReference type="PROSITE" id="PS50072">
    <property type="entry name" value="CSA_PPIASE_2"/>
    <property type="match status" value="1"/>
</dbReference>
<evidence type="ECO:0000256" key="3">
    <source>
        <dbReference type="SAM" id="Phobius"/>
    </source>
</evidence>
<dbReference type="GO" id="GO:0003755">
    <property type="term" value="F:peptidyl-prolyl cis-trans isomerase activity"/>
    <property type="evidence" value="ECO:0007669"/>
    <property type="project" value="UniProtKB-UniRule"/>
</dbReference>
<keyword evidence="3" id="KW-0812">Transmembrane</keyword>
<dbReference type="EnsemblPlants" id="Kaladp0059s0352.1.v1.1">
    <property type="protein sequence ID" value="Kaladp0059s0352.1.v1.1"/>
    <property type="gene ID" value="Kaladp0059s0352.v1.1"/>
</dbReference>
<keyword evidence="3" id="KW-1133">Transmembrane helix</keyword>
<dbReference type="OMA" id="HFKGMRF"/>
<dbReference type="Gene3D" id="2.40.100.10">
    <property type="entry name" value="Cyclophilin-like"/>
    <property type="match status" value="1"/>
</dbReference>
<name>A0A7N0ZZP9_KALFE</name>
<feature type="domain" description="PPIase cyclophilin-type" evidence="4">
    <location>
        <begin position="79"/>
        <end position="215"/>
    </location>
</feature>
<keyword evidence="1" id="KW-0697">Rotamase</keyword>
<dbReference type="SUPFAM" id="SSF50891">
    <property type="entry name" value="Cyclophilin-like"/>
    <property type="match status" value="1"/>
</dbReference>
<dbReference type="Proteomes" id="UP000594263">
    <property type="component" value="Unplaced"/>
</dbReference>
<comment type="function">
    <text evidence="1">PPIases accelerate the folding of proteins. It catalyzes the cis-trans isomerization of proline imidic peptide bonds in oligopeptides.</text>
</comment>
<comment type="similarity">
    <text evidence="1">Belongs to the cyclophilin-type PPIase family.</text>
</comment>
<dbReference type="AlphaFoldDB" id="A0A7N0ZZP9"/>
<proteinExistence type="inferred from homology"/>
<sequence>MARIKPQTLLLQSKKKKVPSRISATTILFGLIIVALLVLSLVASYRRWSGRSSDQENYSEGDQSKADVPGFATFSTSKGEITVELYKESSPEIVDEFIDLCQKGHFKGMPFHRVIKNYVIQVGDSGSAEDWTLKVKPRNVSPKHEAFMIGTSKTRQDAKRFPLFITTAPIPNLSDKITVFGRVIKGEDVVQEIEEVDTDELFRPKSAIGITAVALKHQI</sequence>